<proteinExistence type="predicted"/>
<dbReference type="InterPro" id="IPR009577">
    <property type="entry name" value="Sm_multidrug_ex"/>
</dbReference>
<evidence type="ECO:0000313" key="2">
    <source>
        <dbReference type="EMBL" id="MXP75026.1"/>
    </source>
</evidence>
<keyword evidence="1" id="KW-0812">Transmembrane</keyword>
<name>A0A7X3SIC7_9FIRM</name>
<feature type="transmembrane region" description="Helical" evidence="1">
    <location>
        <begin position="107"/>
        <end position="134"/>
    </location>
</feature>
<comment type="caution">
    <text evidence="2">The sequence shown here is derived from an EMBL/GenBank/DDBJ whole genome shotgun (WGS) entry which is preliminary data.</text>
</comment>
<dbReference type="EMBL" id="WUQX01000001">
    <property type="protein sequence ID" value="MXP75026.1"/>
    <property type="molecule type" value="Genomic_DNA"/>
</dbReference>
<dbReference type="AlphaFoldDB" id="A0A7X3SIC7"/>
<keyword evidence="3" id="KW-1185">Reference proteome</keyword>
<sequence>MTETLVQSIIDALGGSVGKEAIVFIISMIPILELRGALLVAGPLLGVPVAKAIPLCIIGNIIPVPFILLLITPIFKWMKGTKLFKPMVDKLESKAMSKSDKIEKYEFWGLVLFVGIPLPGTGAWTGSLIAALLGVKFKKAFPAVILGICMATVIMWFISYVLLGGVQLLG</sequence>
<protein>
    <submittedName>
        <fullName evidence="2">Small multi-drug export protein</fullName>
    </submittedName>
</protein>
<accession>A0A7X3SIC7</accession>
<feature type="transmembrane region" description="Helical" evidence="1">
    <location>
        <begin position="52"/>
        <end position="75"/>
    </location>
</feature>
<reference evidence="2 3" key="1">
    <citation type="submission" date="2019-12" db="EMBL/GenBank/DDBJ databases">
        <title>Sporaefaciens musculi gen. nov., sp. nov., a novel bacterium isolated from the caecum of an obese mouse.</title>
        <authorList>
            <person name="Rasmussen T.S."/>
            <person name="Streidl T."/>
            <person name="Hitch T.C.A."/>
            <person name="Wortmann E."/>
            <person name="Deptula P."/>
            <person name="Hansen M."/>
            <person name="Nielsen D.S."/>
            <person name="Clavel T."/>
            <person name="Vogensen F.K."/>
        </authorList>
    </citation>
    <scope>NUCLEOTIDE SEQUENCE [LARGE SCALE GENOMIC DNA]</scope>
    <source>
        <strain evidence="2 3">WCA-9-b2</strain>
    </source>
</reference>
<keyword evidence="1" id="KW-0472">Membrane</keyword>
<dbReference type="RefSeq" id="WP_159750342.1">
    <property type="nucleotide sequence ID" value="NZ_CASZNZ010000115.1"/>
</dbReference>
<evidence type="ECO:0000313" key="3">
    <source>
        <dbReference type="Proteomes" id="UP000460412"/>
    </source>
</evidence>
<gene>
    <name evidence="2" type="ORF">GN277_06425</name>
</gene>
<feature type="transmembrane region" description="Helical" evidence="1">
    <location>
        <begin position="140"/>
        <end position="163"/>
    </location>
</feature>
<dbReference type="PANTHER" id="PTHR36007:SF2">
    <property type="entry name" value="TRANSPORT PROTEIN-RELATED"/>
    <property type="match status" value="1"/>
</dbReference>
<organism evidence="2 3">
    <name type="scientific">Sporofaciens musculi</name>
    <dbReference type="NCBI Taxonomy" id="2681861"/>
    <lineage>
        <taxon>Bacteria</taxon>
        <taxon>Bacillati</taxon>
        <taxon>Bacillota</taxon>
        <taxon>Clostridia</taxon>
        <taxon>Lachnospirales</taxon>
        <taxon>Lachnospiraceae</taxon>
        <taxon>Sporofaciens</taxon>
    </lineage>
</organism>
<keyword evidence="1" id="KW-1133">Transmembrane helix</keyword>
<dbReference type="Proteomes" id="UP000460412">
    <property type="component" value="Unassembled WGS sequence"/>
</dbReference>
<dbReference type="Pfam" id="PF06695">
    <property type="entry name" value="Sm_multidrug_ex"/>
    <property type="match status" value="1"/>
</dbReference>
<evidence type="ECO:0000256" key="1">
    <source>
        <dbReference type="SAM" id="Phobius"/>
    </source>
</evidence>
<feature type="transmembrane region" description="Helical" evidence="1">
    <location>
        <begin position="21"/>
        <end position="46"/>
    </location>
</feature>
<dbReference type="PANTHER" id="PTHR36007">
    <property type="entry name" value="TRANSPORT PROTEIN-RELATED"/>
    <property type="match status" value="1"/>
</dbReference>